<dbReference type="PROSITE" id="PS50112">
    <property type="entry name" value="PAS"/>
    <property type="match status" value="1"/>
</dbReference>
<feature type="region of interest" description="Disordered" evidence="9">
    <location>
        <begin position="459"/>
        <end position="478"/>
    </location>
</feature>
<dbReference type="PROSITE" id="PS50109">
    <property type="entry name" value="HIS_KIN"/>
    <property type="match status" value="1"/>
</dbReference>
<organism evidence="12 13">
    <name type="scientific">Streptomyces coffeae</name>
    <dbReference type="NCBI Taxonomy" id="621382"/>
    <lineage>
        <taxon>Bacteria</taxon>
        <taxon>Bacillati</taxon>
        <taxon>Actinomycetota</taxon>
        <taxon>Actinomycetes</taxon>
        <taxon>Kitasatosporales</taxon>
        <taxon>Streptomycetaceae</taxon>
        <taxon>Streptomyces</taxon>
    </lineage>
</organism>
<dbReference type="SMART" id="SM00387">
    <property type="entry name" value="HATPase_c"/>
    <property type="match status" value="1"/>
</dbReference>
<dbReference type="InterPro" id="IPR005467">
    <property type="entry name" value="His_kinase_dom"/>
</dbReference>
<dbReference type="InterPro" id="IPR029016">
    <property type="entry name" value="GAF-like_dom_sf"/>
</dbReference>
<keyword evidence="3" id="KW-0597">Phosphoprotein</keyword>
<evidence type="ECO:0000256" key="1">
    <source>
        <dbReference type="ARBA" id="ARBA00000085"/>
    </source>
</evidence>
<dbReference type="SUPFAM" id="SSF55874">
    <property type="entry name" value="ATPase domain of HSP90 chaperone/DNA topoisomerase II/histidine kinase"/>
    <property type="match status" value="1"/>
</dbReference>
<evidence type="ECO:0000313" key="12">
    <source>
        <dbReference type="EMBL" id="MBL1098392.1"/>
    </source>
</evidence>
<dbReference type="PANTHER" id="PTHR24421:SF10">
    <property type="entry name" value="NITRATE_NITRITE SENSOR PROTEIN NARQ"/>
    <property type="match status" value="1"/>
</dbReference>
<dbReference type="RefSeq" id="WP_201875810.1">
    <property type="nucleotide sequence ID" value="NZ_JAERRF010000009.1"/>
</dbReference>
<dbReference type="InterPro" id="IPR003594">
    <property type="entry name" value="HATPase_dom"/>
</dbReference>
<accession>A0ABS1NEL1</accession>
<feature type="domain" description="PAS" evidence="11">
    <location>
        <begin position="24"/>
        <end position="85"/>
    </location>
</feature>
<keyword evidence="7" id="KW-0067">ATP-binding</keyword>
<dbReference type="Pfam" id="PF02518">
    <property type="entry name" value="HATPase_c"/>
    <property type="match status" value="1"/>
</dbReference>
<dbReference type="PANTHER" id="PTHR24421">
    <property type="entry name" value="NITRATE/NITRITE SENSOR PROTEIN NARX-RELATED"/>
    <property type="match status" value="1"/>
</dbReference>
<evidence type="ECO:0000259" key="10">
    <source>
        <dbReference type="PROSITE" id="PS50109"/>
    </source>
</evidence>
<dbReference type="EC" id="2.7.13.3" evidence="2"/>
<keyword evidence="13" id="KW-1185">Reference proteome</keyword>
<keyword evidence="5" id="KW-0547">Nucleotide-binding</keyword>
<evidence type="ECO:0000256" key="2">
    <source>
        <dbReference type="ARBA" id="ARBA00012438"/>
    </source>
</evidence>
<evidence type="ECO:0000256" key="9">
    <source>
        <dbReference type="SAM" id="MobiDB-lite"/>
    </source>
</evidence>
<dbReference type="SUPFAM" id="SSF55781">
    <property type="entry name" value="GAF domain-like"/>
    <property type="match status" value="1"/>
</dbReference>
<feature type="domain" description="Histidine kinase" evidence="10">
    <location>
        <begin position="423"/>
        <end position="515"/>
    </location>
</feature>
<evidence type="ECO:0000259" key="11">
    <source>
        <dbReference type="PROSITE" id="PS50112"/>
    </source>
</evidence>
<dbReference type="Gene3D" id="3.30.450.20">
    <property type="entry name" value="PAS domain"/>
    <property type="match status" value="1"/>
</dbReference>
<evidence type="ECO:0000256" key="3">
    <source>
        <dbReference type="ARBA" id="ARBA00022553"/>
    </source>
</evidence>
<evidence type="ECO:0000256" key="4">
    <source>
        <dbReference type="ARBA" id="ARBA00022679"/>
    </source>
</evidence>
<dbReference type="CDD" id="cd00130">
    <property type="entry name" value="PAS"/>
    <property type="match status" value="1"/>
</dbReference>
<dbReference type="CDD" id="cd16917">
    <property type="entry name" value="HATPase_UhpB-NarQ-NarX-like"/>
    <property type="match status" value="1"/>
</dbReference>
<dbReference type="InterPro" id="IPR011712">
    <property type="entry name" value="Sig_transdc_His_kin_sub3_dim/P"/>
</dbReference>
<keyword evidence="4" id="KW-0808">Transferase</keyword>
<dbReference type="Pfam" id="PF01590">
    <property type="entry name" value="GAF"/>
    <property type="match status" value="1"/>
</dbReference>
<dbReference type="InterPro" id="IPR003018">
    <property type="entry name" value="GAF"/>
</dbReference>
<evidence type="ECO:0000256" key="5">
    <source>
        <dbReference type="ARBA" id="ARBA00022741"/>
    </source>
</evidence>
<keyword evidence="8" id="KW-0902">Two-component regulatory system</keyword>
<dbReference type="Gene3D" id="3.30.565.10">
    <property type="entry name" value="Histidine kinase-like ATPase, C-terminal domain"/>
    <property type="match status" value="1"/>
</dbReference>
<dbReference type="Proteomes" id="UP000634229">
    <property type="component" value="Unassembled WGS sequence"/>
</dbReference>
<name>A0ABS1NEL1_9ACTN</name>
<dbReference type="Gene3D" id="1.20.5.1930">
    <property type="match status" value="1"/>
</dbReference>
<sequence length="523" mass="56394">MSGSLSHSLLPAAQGQRIGWAVPVAAVPEGLAVVDGDGLFVQLNAAAAALCGHDEADLIGKGAPFALPDGSESSSSLFDAASAEHVTTWEPGPGICREFAYRAQRLSTDQPLAVVAFRDVTDERHRGRRIAAIARSSVKLASEGSLSATLDALAHEVLQADALAGVQIFTADAPVRGLRIMGSAGFQRWPDFFERLMQCHERGASLRMLDAFETAQPVVVPHRWSAIQDDPAWQPLRPYLGELRWDWFVSVPLMVRGRVAGILNAFCAPGQVVGPTALEFLVAMADQAAVAVDYAALLQREREEARKRERQRLARDLHDSIVQQVFSIGMQAEVMRVLGERGSPVPAEVARRVAAEVGSLSQTVLADLRAMVHELRPLASLDLRLEDAVRALVKSTTNRTGLHFSLSMGRGLDQLAPDVVEDVYRIVAEAVHNVVKHAEATGVVIRLAVRRQRLTASVSDDGHGLDAAGDSQPREHHGYGLTTMKERAERWGGTLTMTSRPTVGTTVRVVVPLLNESGSTNAS</sequence>
<evidence type="ECO:0000256" key="8">
    <source>
        <dbReference type="ARBA" id="ARBA00023012"/>
    </source>
</evidence>
<comment type="catalytic activity">
    <reaction evidence="1">
        <text>ATP + protein L-histidine = ADP + protein N-phospho-L-histidine.</text>
        <dbReference type="EC" id="2.7.13.3"/>
    </reaction>
</comment>
<dbReference type="InterPro" id="IPR050482">
    <property type="entry name" value="Sensor_HK_TwoCompSys"/>
</dbReference>
<comment type="caution">
    <text evidence="12">The sequence shown here is derived from an EMBL/GenBank/DDBJ whole genome shotgun (WGS) entry which is preliminary data.</text>
</comment>
<gene>
    <name evidence="12" type="ORF">JK363_17320</name>
</gene>
<dbReference type="InterPro" id="IPR000014">
    <property type="entry name" value="PAS"/>
</dbReference>
<evidence type="ECO:0000256" key="6">
    <source>
        <dbReference type="ARBA" id="ARBA00022777"/>
    </source>
</evidence>
<keyword evidence="6" id="KW-0418">Kinase</keyword>
<dbReference type="SUPFAM" id="SSF55785">
    <property type="entry name" value="PYP-like sensor domain (PAS domain)"/>
    <property type="match status" value="1"/>
</dbReference>
<dbReference type="EMBL" id="JAERRF010000009">
    <property type="protein sequence ID" value="MBL1098392.1"/>
    <property type="molecule type" value="Genomic_DNA"/>
</dbReference>
<proteinExistence type="predicted"/>
<dbReference type="Pfam" id="PF07730">
    <property type="entry name" value="HisKA_3"/>
    <property type="match status" value="1"/>
</dbReference>
<reference evidence="12 13" key="1">
    <citation type="submission" date="2021-01" db="EMBL/GenBank/DDBJ databases">
        <title>WGS of actinomycetes isolated from Thailand.</title>
        <authorList>
            <person name="Thawai C."/>
        </authorList>
    </citation>
    <scope>NUCLEOTIDE SEQUENCE [LARGE SCALE GENOMIC DNA]</scope>
    <source>
        <strain evidence="12 13">CA1R205</strain>
    </source>
</reference>
<evidence type="ECO:0000256" key="7">
    <source>
        <dbReference type="ARBA" id="ARBA00022840"/>
    </source>
</evidence>
<protein>
    <recommendedName>
        <fullName evidence="2">histidine kinase</fullName>
        <ecNumber evidence="2">2.7.13.3</ecNumber>
    </recommendedName>
</protein>
<dbReference type="InterPro" id="IPR035965">
    <property type="entry name" value="PAS-like_dom_sf"/>
</dbReference>
<evidence type="ECO:0000313" key="13">
    <source>
        <dbReference type="Proteomes" id="UP000634229"/>
    </source>
</evidence>
<dbReference type="Gene3D" id="3.30.450.40">
    <property type="match status" value="1"/>
</dbReference>
<dbReference type="InterPro" id="IPR036890">
    <property type="entry name" value="HATPase_C_sf"/>
</dbReference>